<dbReference type="AlphaFoldDB" id="A0A348B203"/>
<accession>A0A348B203</accession>
<dbReference type="KEGG" id="sacd:HS1genome_0594"/>
<keyword evidence="3" id="KW-1185">Reference proteome</keyword>
<reference evidence="2" key="4">
    <citation type="submission" date="2020-09" db="EMBL/GenBank/DDBJ databases">
        <authorList>
            <person name="Sun Q."/>
            <person name="Ohkuma M."/>
        </authorList>
    </citation>
    <scope>NUCLEOTIDE SEQUENCE</scope>
    <source>
        <strain evidence="2">JCM 31740</strain>
    </source>
</reference>
<reference evidence="2" key="1">
    <citation type="journal article" date="2014" name="Int. J. Syst. Evol. Microbiol.">
        <title>Complete genome sequence of Corynebacterium casei LMG S-19264T (=DSM 44701T), isolated from a smear-ripened cheese.</title>
        <authorList>
            <consortium name="US DOE Joint Genome Institute (JGI-PGF)"/>
            <person name="Walter F."/>
            <person name="Albersmeier A."/>
            <person name="Kalinowski J."/>
            <person name="Ruckert C."/>
        </authorList>
    </citation>
    <scope>NUCLEOTIDE SEQUENCE</scope>
    <source>
        <strain evidence="2">JCM 31740</strain>
    </source>
</reference>
<reference evidence="3" key="2">
    <citation type="submission" date="2018-04" db="EMBL/GenBank/DDBJ databases">
        <title>Complete genome sequence of Sulfodiicoccus acidiphilus strain HS-1.</title>
        <authorList>
            <person name="Sakai H.D."/>
            <person name="Kurosawa N."/>
        </authorList>
    </citation>
    <scope>NUCLEOTIDE SEQUENCE [LARGE SCALE GENOMIC DNA]</scope>
    <source>
        <strain evidence="3">HS-1</strain>
    </source>
</reference>
<organism evidence="1 3">
    <name type="scientific">Sulfodiicoccus acidiphilus</name>
    <dbReference type="NCBI Taxonomy" id="1670455"/>
    <lineage>
        <taxon>Archaea</taxon>
        <taxon>Thermoproteota</taxon>
        <taxon>Thermoprotei</taxon>
        <taxon>Sulfolobales</taxon>
        <taxon>Sulfolobaceae</taxon>
        <taxon>Sulfodiicoccus</taxon>
    </lineage>
</organism>
<reference evidence="1" key="3">
    <citation type="journal article" date="2019" name="BMC Res. Notes">
        <title>Complete genome sequence of the Sulfodiicoccus acidiphilus strain HS-1T, the first crenarchaeon that lacks polB3, isolated from an acidic hot spring in Ohwaku-dani, Hakone, Japan.</title>
        <authorList>
            <person name="Sakai H.D."/>
            <person name="Kurosawa N."/>
        </authorList>
    </citation>
    <scope>NUCLEOTIDE SEQUENCE</scope>
    <source>
        <strain evidence="1">HS-1</strain>
    </source>
</reference>
<evidence type="ECO:0000313" key="1">
    <source>
        <dbReference type="EMBL" id="BBD72205.1"/>
    </source>
</evidence>
<evidence type="ECO:0000313" key="2">
    <source>
        <dbReference type="EMBL" id="GGU03054.1"/>
    </source>
</evidence>
<dbReference type="Proteomes" id="UP000616143">
    <property type="component" value="Unassembled WGS sequence"/>
</dbReference>
<dbReference type="EMBL" id="AP018553">
    <property type="protein sequence ID" value="BBD72205.1"/>
    <property type="molecule type" value="Genomic_DNA"/>
</dbReference>
<sequence length="63" mass="7237">MLEKLLWFVVDLNQIASYRSVIPESSTNSPLQGEKAGIHLDRAERIGFGWISLTEKNFKLIYI</sequence>
<gene>
    <name evidence="2" type="ORF">GCM10007116_20090</name>
    <name evidence="1" type="ORF">HS1genome_0594</name>
</gene>
<dbReference type="Proteomes" id="UP000276741">
    <property type="component" value="Chromosome"/>
</dbReference>
<evidence type="ECO:0000313" key="3">
    <source>
        <dbReference type="Proteomes" id="UP000276741"/>
    </source>
</evidence>
<dbReference type="EMBL" id="BMQS01000024">
    <property type="protein sequence ID" value="GGU03054.1"/>
    <property type="molecule type" value="Genomic_DNA"/>
</dbReference>
<name>A0A348B203_9CREN</name>
<protein>
    <submittedName>
        <fullName evidence="1">Uncharacterized protein</fullName>
    </submittedName>
</protein>
<proteinExistence type="predicted"/>